<evidence type="ECO:0000313" key="1">
    <source>
        <dbReference type="EMBL" id="KAJ8872915.1"/>
    </source>
</evidence>
<keyword evidence="2" id="KW-1185">Reference proteome</keyword>
<organism evidence="1 2">
    <name type="scientific">Dryococelus australis</name>
    <dbReference type="NCBI Taxonomy" id="614101"/>
    <lineage>
        <taxon>Eukaryota</taxon>
        <taxon>Metazoa</taxon>
        <taxon>Ecdysozoa</taxon>
        <taxon>Arthropoda</taxon>
        <taxon>Hexapoda</taxon>
        <taxon>Insecta</taxon>
        <taxon>Pterygota</taxon>
        <taxon>Neoptera</taxon>
        <taxon>Polyneoptera</taxon>
        <taxon>Phasmatodea</taxon>
        <taxon>Verophasmatodea</taxon>
        <taxon>Anareolatae</taxon>
        <taxon>Phasmatidae</taxon>
        <taxon>Eurycanthinae</taxon>
        <taxon>Dryococelus</taxon>
    </lineage>
</organism>
<gene>
    <name evidence="1" type="ORF">PR048_026531</name>
</gene>
<protein>
    <submittedName>
        <fullName evidence="1">Uncharacterized protein</fullName>
    </submittedName>
</protein>
<comment type="caution">
    <text evidence="1">The sequence shown here is derived from an EMBL/GenBank/DDBJ whole genome shotgun (WGS) entry which is preliminary data.</text>
</comment>
<name>A0ABQ9GLM7_9NEOP</name>
<reference evidence="1 2" key="1">
    <citation type="submission" date="2023-02" db="EMBL/GenBank/DDBJ databases">
        <title>LHISI_Scaffold_Assembly.</title>
        <authorList>
            <person name="Stuart O.P."/>
            <person name="Cleave R."/>
            <person name="Magrath M.J.L."/>
            <person name="Mikheyev A.S."/>
        </authorList>
    </citation>
    <scope>NUCLEOTIDE SEQUENCE [LARGE SCALE GENOMIC DNA]</scope>
    <source>
        <strain evidence="1">Daus_M_001</strain>
        <tissue evidence="1">Leg muscle</tissue>
    </source>
</reference>
<dbReference type="EMBL" id="JARBHB010000011">
    <property type="protein sequence ID" value="KAJ8872915.1"/>
    <property type="molecule type" value="Genomic_DNA"/>
</dbReference>
<proteinExistence type="predicted"/>
<accession>A0ABQ9GLM7</accession>
<dbReference type="Proteomes" id="UP001159363">
    <property type="component" value="Chromosome 10"/>
</dbReference>
<sequence length="668" mass="74052">MRNCSEAMPDLRIRDDICSRLNRCRRPIHGVSRHSSDEFTAVFLRHVLTADRMRISGARSLSNTTLMKAASDVDIDVGLADDKQILVECCVPSVVALPTRNWGEKASQTLPPAHNENNLPTQARQFPRRDPQENTTLPAWRRVWRHGKDSSAQPLGARYCRLKLCCTVTTDLNFMSHRTHCAFCCTVDISLEGSAQMPDGALAPATISRFLGGFPPPFLPGAAPDFTLVGSQDVFTRIIIRKCESSVCEPGMRELQYICYSTTTTSFIQQREKLYYFINNCYKLVSGCSILQDSLVIGFPMLLYLRGLLSTCLSATSSPHERIKAIPVGQASTRANEGAWWPAISSRDVAEQRVSGKRCMACSAHGLRASWSGFIINEKYNLPSPTVTAHSLIRHRAGWTYPAAPDTSSPQPTIRADRLLGYHLGEPGSIPGRVTPGFSQVGIVIDGAAGRRVFSGISRSPALFIPALLHAPFTSSSSTLKTSIGLSPWRYGLDSPRRHHAQFTVRERREVLSGCSHLHRPRIPWPLQPWSCTPCADATTHLYLRCTCRLLDATPIGSVLEWNGVFTATHRLEEPTGVSFIYLLRRPSSPNKGRAHSFGKAGPWEILPPLPPWDHPKSIEIHMIGRLKRVRRAHCRCSKGWVVQFSWKGGGEGLGESFSARAACRKKP</sequence>
<evidence type="ECO:0000313" key="2">
    <source>
        <dbReference type="Proteomes" id="UP001159363"/>
    </source>
</evidence>